<dbReference type="PROSITE" id="PS51257">
    <property type="entry name" value="PROKAR_LIPOPROTEIN"/>
    <property type="match status" value="1"/>
</dbReference>
<reference evidence="2" key="1">
    <citation type="submission" date="2020-02" db="EMBL/GenBank/DDBJ databases">
        <authorList>
            <person name="Meier V. D."/>
        </authorList>
    </citation>
    <scope>NUCLEOTIDE SEQUENCE</scope>
    <source>
        <strain evidence="2">AVDCRST_MAG79</strain>
    </source>
</reference>
<gene>
    <name evidence="2" type="ORF">AVDCRST_MAG79-3153</name>
</gene>
<keyword evidence="1" id="KW-0732">Signal</keyword>
<evidence type="ECO:0000256" key="1">
    <source>
        <dbReference type="SAM" id="SignalP"/>
    </source>
</evidence>
<organism evidence="2">
    <name type="scientific">uncultured Thermoleophilia bacterium</name>
    <dbReference type="NCBI Taxonomy" id="1497501"/>
    <lineage>
        <taxon>Bacteria</taxon>
        <taxon>Bacillati</taxon>
        <taxon>Actinomycetota</taxon>
        <taxon>Thermoleophilia</taxon>
        <taxon>environmental samples</taxon>
    </lineage>
</organism>
<sequence length="135" mass="13928">MRQGSVGRRLLYAVFGALGLSACLAPGASAGLLIGGAQGCTEQRLSQPFTRWLDFMSYTPVQDNGLERKGDGWTLGGARTVSGNEPWAVGGASDSRSLLIPEGSRATTPAICVGINEPTLRFFARGPSGASAALA</sequence>
<dbReference type="AlphaFoldDB" id="A0A6J4USM4"/>
<feature type="signal peptide" evidence="1">
    <location>
        <begin position="1"/>
        <end position="30"/>
    </location>
</feature>
<protein>
    <submittedName>
        <fullName evidence="2">Uncharacterized protein</fullName>
    </submittedName>
</protein>
<evidence type="ECO:0000313" key="2">
    <source>
        <dbReference type="EMBL" id="CAA9556794.1"/>
    </source>
</evidence>
<proteinExistence type="predicted"/>
<feature type="non-terminal residue" evidence="2">
    <location>
        <position position="135"/>
    </location>
</feature>
<accession>A0A6J4USM4</accession>
<name>A0A6J4USM4_9ACTN</name>
<dbReference type="EMBL" id="CADCWC010000506">
    <property type="protein sequence ID" value="CAA9556794.1"/>
    <property type="molecule type" value="Genomic_DNA"/>
</dbReference>
<feature type="chain" id="PRO_5038338423" evidence="1">
    <location>
        <begin position="31"/>
        <end position="135"/>
    </location>
</feature>